<reference evidence="10" key="2">
    <citation type="journal article" date="2022" name="Hortic Res">
        <title>The genome of Dioscorea zingiberensis sheds light on the biosynthesis, origin and evolution of the medicinally important diosgenin saponins.</title>
        <authorList>
            <person name="Li Y."/>
            <person name="Tan C."/>
            <person name="Li Z."/>
            <person name="Guo J."/>
            <person name="Li S."/>
            <person name="Chen X."/>
            <person name="Wang C."/>
            <person name="Dai X."/>
            <person name="Yang H."/>
            <person name="Song W."/>
            <person name="Hou L."/>
            <person name="Xu J."/>
            <person name="Tong Z."/>
            <person name="Xu A."/>
            <person name="Yuan X."/>
            <person name="Wang W."/>
            <person name="Yang Q."/>
            <person name="Chen L."/>
            <person name="Sun Z."/>
            <person name="Wang K."/>
            <person name="Pan B."/>
            <person name="Chen J."/>
            <person name="Bao Y."/>
            <person name="Liu F."/>
            <person name="Qi X."/>
            <person name="Gang D.R."/>
            <person name="Wen J."/>
            <person name="Li J."/>
        </authorList>
    </citation>
    <scope>NUCLEOTIDE SEQUENCE</scope>
    <source>
        <strain evidence="10">Dzin_1.0</strain>
    </source>
</reference>
<comment type="similarity">
    <text evidence="3">Belongs to the multicopper oxidase family.</text>
</comment>
<keyword evidence="6" id="KW-0677">Repeat</keyword>
<dbReference type="InterPro" id="IPR045087">
    <property type="entry name" value="Cu-oxidase_fam"/>
</dbReference>
<evidence type="ECO:0000256" key="1">
    <source>
        <dbReference type="ARBA" id="ARBA00002075"/>
    </source>
</evidence>
<dbReference type="InterPro" id="IPR033138">
    <property type="entry name" value="Cu_oxidase_CS"/>
</dbReference>
<evidence type="ECO:0000256" key="8">
    <source>
        <dbReference type="ARBA" id="ARBA00023008"/>
    </source>
</evidence>
<reference evidence="10" key="1">
    <citation type="submission" date="2021-03" db="EMBL/GenBank/DDBJ databases">
        <authorList>
            <person name="Li Z."/>
            <person name="Yang C."/>
        </authorList>
    </citation>
    <scope>NUCLEOTIDE SEQUENCE</scope>
    <source>
        <strain evidence="10">Dzin_1.0</strain>
        <tissue evidence="10">Leaf</tissue>
    </source>
</reference>
<protein>
    <recommendedName>
        <fullName evidence="9">Plastocyanin-like domain-containing protein</fullName>
    </recommendedName>
</protein>
<dbReference type="InterPro" id="IPR008972">
    <property type="entry name" value="Cupredoxin"/>
</dbReference>
<dbReference type="GO" id="GO:0005507">
    <property type="term" value="F:copper ion binding"/>
    <property type="evidence" value="ECO:0007669"/>
    <property type="project" value="InterPro"/>
</dbReference>
<evidence type="ECO:0000313" key="11">
    <source>
        <dbReference type="Proteomes" id="UP001085076"/>
    </source>
</evidence>
<gene>
    <name evidence="10" type="ORF">J5N97_017174</name>
</gene>
<name>A0A9D5CLM4_9LILI</name>
<evidence type="ECO:0000256" key="2">
    <source>
        <dbReference type="ARBA" id="ARBA00004613"/>
    </source>
</evidence>
<dbReference type="GO" id="GO:0005576">
    <property type="term" value="C:extracellular region"/>
    <property type="evidence" value="ECO:0007669"/>
    <property type="project" value="UniProtKB-SubCell"/>
</dbReference>
<evidence type="ECO:0000313" key="10">
    <source>
        <dbReference type="EMBL" id="KAJ0975209.1"/>
    </source>
</evidence>
<dbReference type="Pfam" id="PF07731">
    <property type="entry name" value="Cu-oxidase_2"/>
    <property type="match status" value="1"/>
</dbReference>
<keyword evidence="7" id="KW-0560">Oxidoreductase</keyword>
<dbReference type="SUPFAM" id="SSF49503">
    <property type="entry name" value="Cupredoxins"/>
    <property type="match status" value="1"/>
</dbReference>
<evidence type="ECO:0000256" key="5">
    <source>
        <dbReference type="ARBA" id="ARBA00022723"/>
    </source>
</evidence>
<organism evidence="10 11">
    <name type="scientific">Dioscorea zingiberensis</name>
    <dbReference type="NCBI Taxonomy" id="325984"/>
    <lineage>
        <taxon>Eukaryota</taxon>
        <taxon>Viridiplantae</taxon>
        <taxon>Streptophyta</taxon>
        <taxon>Embryophyta</taxon>
        <taxon>Tracheophyta</taxon>
        <taxon>Spermatophyta</taxon>
        <taxon>Magnoliopsida</taxon>
        <taxon>Liliopsida</taxon>
        <taxon>Dioscoreales</taxon>
        <taxon>Dioscoreaceae</taxon>
        <taxon>Dioscorea</taxon>
    </lineage>
</organism>
<evidence type="ECO:0000256" key="6">
    <source>
        <dbReference type="ARBA" id="ARBA00022737"/>
    </source>
</evidence>
<keyword evidence="4" id="KW-0964">Secreted</keyword>
<dbReference type="InterPro" id="IPR011706">
    <property type="entry name" value="Cu-oxidase_C"/>
</dbReference>
<keyword evidence="8" id="KW-0186">Copper</keyword>
<evidence type="ECO:0000256" key="3">
    <source>
        <dbReference type="ARBA" id="ARBA00010609"/>
    </source>
</evidence>
<comment type="subcellular location">
    <subcellularLocation>
        <location evidence="2">Secreted</location>
    </subcellularLocation>
</comment>
<keyword evidence="11" id="KW-1185">Reference proteome</keyword>
<dbReference type="PROSITE" id="PS00080">
    <property type="entry name" value="MULTICOPPER_OXIDASE2"/>
    <property type="match status" value="1"/>
</dbReference>
<evidence type="ECO:0000256" key="4">
    <source>
        <dbReference type="ARBA" id="ARBA00022525"/>
    </source>
</evidence>
<dbReference type="AlphaFoldDB" id="A0A9D5CLM4"/>
<dbReference type="PANTHER" id="PTHR11709">
    <property type="entry name" value="MULTI-COPPER OXIDASE"/>
    <property type="match status" value="1"/>
</dbReference>
<dbReference type="PANTHER" id="PTHR11709:SF262">
    <property type="entry name" value="LACCASE-14"/>
    <property type="match status" value="1"/>
</dbReference>
<feature type="domain" description="Plastocyanin-like" evidence="9">
    <location>
        <begin position="2"/>
        <end position="105"/>
    </location>
</feature>
<dbReference type="Gene3D" id="2.60.40.420">
    <property type="entry name" value="Cupredoxins - blue copper proteins"/>
    <property type="match status" value="1"/>
</dbReference>
<proteinExistence type="inferred from homology"/>
<comment type="function">
    <text evidence="1">Lignin degradation and detoxification of lignin-derived products.</text>
</comment>
<sequence>MVEYNKSIEVVFQGTSLLAAENHPMHLHGFRFYVVGRGFGNFDKEKDPKGYNLVDPPLENTVGVPKNGWAAVRFRASNPGVWFMHCHLDRHTSWGMTTVFIVKNGKMPEAQMLPPPKDMPKC</sequence>
<dbReference type="InterPro" id="IPR002355">
    <property type="entry name" value="Cu_oxidase_Cu_BS"/>
</dbReference>
<dbReference type="EMBL" id="JAGGNH010000004">
    <property type="protein sequence ID" value="KAJ0975209.1"/>
    <property type="molecule type" value="Genomic_DNA"/>
</dbReference>
<evidence type="ECO:0000256" key="7">
    <source>
        <dbReference type="ARBA" id="ARBA00023002"/>
    </source>
</evidence>
<dbReference type="Proteomes" id="UP001085076">
    <property type="component" value="Miscellaneous, Linkage group lg04"/>
</dbReference>
<evidence type="ECO:0000259" key="9">
    <source>
        <dbReference type="Pfam" id="PF07731"/>
    </source>
</evidence>
<dbReference type="PROSITE" id="PS00079">
    <property type="entry name" value="MULTICOPPER_OXIDASE1"/>
    <property type="match status" value="1"/>
</dbReference>
<dbReference type="OrthoDB" id="2121828at2759"/>
<keyword evidence="5" id="KW-0479">Metal-binding</keyword>
<accession>A0A9D5CLM4</accession>
<dbReference type="GO" id="GO:0016491">
    <property type="term" value="F:oxidoreductase activity"/>
    <property type="evidence" value="ECO:0007669"/>
    <property type="project" value="UniProtKB-KW"/>
</dbReference>
<comment type="caution">
    <text evidence="10">The sequence shown here is derived from an EMBL/GenBank/DDBJ whole genome shotgun (WGS) entry which is preliminary data.</text>
</comment>